<dbReference type="Gene3D" id="2.60.40.10">
    <property type="entry name" value="Immunoglobulins"/>
    <property type="match status" value="1"/>
</dbReference>
<evidence type="ECO:0000259" key="1">
    <source>
        <dbReference type="PROSITE" id="PS50835"/>
    </source>
</evidence>
<evidence type="ECO:0000313" key="2">
    <source>
        <dbReference type="Ensembl" id="ENSPKIP00000003663.1"/>
    </source>
</evidence>
<name>A0A3B3QBY4_9TELE</name>
<dbReference type="InterPro" id="IPR003598">
    <property type="entry name" value="Ig_sub2"/>
</dbReference>
<reference evidence="2" key="2">
    <citation type="submission" date="2025-09" db="UniProtKB">
        <authorList>
            <consortium name="Ensembl"/>
        </authorList>
    </citation>
    <scope>IDENTIFICATION</scope>
</reference>
<sequence>RLSGRTGRIQGIPPAFLKPLTKKRVFEGEVLIFLAEVFGLPSPNVKWFRNKTQLVADERIKIKRDGDNITLEIKNVTKADQGEYICEAINYVGEAKSVALVMVASQEAKFMPAPPTVTHQHVIQFDVEDNDSSRSPSPQEILLEVDSTCNGYYGGKFYQNCITYLKFTSTLTHSVYLELPDIYLL</sequence>
<dbReference type="SMART" id="SM00409">
    <property type="entry name" value="IG"/>
    <property type="match status" value="1"/>
</dbReference>
<dbReference type="Ensembl" id="ENSPKIT00000027626.1">
    <property type="protein sequence ID" value="ENSPKIP00000003663.1"/>
    <property type="gene ID" value="ENSPKIG00000021073.1"/>
</dbReference>
<dbReference type="InterPro" id="IPR013783">
    <property type="entry name" value="Ig-like_fold"/>
</dbReference>
<dbReference type="GeneTree" id="ENSGT01110000267173"/>
<evidence type="ECO:0000313" key="3">
    <source>
        <dbReference type="Proteomes" id="UP000261540"/>
    </source>
</evidence>
<dbReference type="PANTHER" id="PTHR47633">
    <property type="entry name" value="IMMUNOGLOBULIN"/>
    <property type="match status" value="1"/>
</dbReference>
<dbReference type="InterPro" id="IPR036179">
    <property type="entry name" value="Ig-like_dom_sf"/>
</dbReference>
<proteinExistence type="predicted"/>
<accession>A0A3B3QBY4</accession>
<feature type="domain" description="Ig-like" evidence="1">
    <location>
        <begin position="13"/>
        <end position="99"/>
    </location>
</feature>
<dbReference type="SMART" id="SM00408">
    <property type="entry name" value="IGc2"/>
    <property type="match status" value="1"/>
</dbReference>
<dbReference type="Pfam" id="PF07679">
    <property type="entry name" value="I-set"/>
    <property type="match status" value="1"/>
</dbReference>
<protein>
    <recommendedName>
        <fullName evidence="1">Ig-like domain-containing protein</fullName>
    </recommendedName>
</protein>
<dbReference type="InterPro" id="IPR013098">
    <property type="entry name" value="Ig_I-set"/>
</dbReference>
<keyword evidence="3" id="KW-1185">Reference proteome</keyword>
<dbReference type="FunFam" id="2.60.40.10:FF:001272">
    <property type="entry name" value="titin isoform X1"/>
    <property type="match status" value="1"/>
</dbReference>
<dbReference type="Proteomes" id="UP000261540">
    <property type="component" value="Unplaced"/>
</dbReference>
<dbReference type="STRING" id="1676925.ENSPKIP00000003663"/>
<dbReference type="PANTHER" id="PTHR47633:SF4">
    <property type="entry name" value="MYOPALLADIN ISOFORM X1"/>
    <property type="match status" value="1"/>
</dbReference>
<reference evidence="2" key="1">
    <citation type="submission" date="2025-08" db="UniProtKB">
        <authorList>
            <consortium name="Ensembl"/>
        </authorList>
    </citation>
    <scope>IDENTIFICATION</scope>
</reference>
<dbReference type="SUPFAM" id="SSF48726">
    <property type="entry name" value="Immunoglobulin"/>
    <property type="match status" value="1"/>
</dbReference>
<dbReference type="InterPro" id="IPR007110">
    <property type="entry name" value="Ig-like_dom"/>
</dbReference>
<dbReference type="InterPro" id="IPR003599">
    <property type="entry name" value="Ig_sub"/>
</dbReference>
<dbReference type="PROSITE" id="PS50835">
    <property type="entry name" value="IG_LIKE"/>
    <property type="match status" value="1"/>
</dbReference>
<dbReference type="AlphaFoldDB" id="A0A3B3QBY4"/>
<organism evidence="2 3">
    <name type="scientific">Paramormyrops kingsleyae</name>
    <dbReference type="NCBI Taxonomy" id="1676925"/>
    <lineage>
        <taxon>Eukaryota</taxon>
        <taxon>Metazoa</taxon>
        <taxon>Chordata</taxon>
        <taxon>Craniata</taxon>
        <taxon>Vertebrata</taxon>
        <taxon>Euteleostomi</taxon>
        <taxon>Actinopterygii</taxon>
        <taxon>Neopterygii</taxon>
        <taxon>Teleostei</taxon>
        <taxon>Osteoglossocephala</taxon>
        <taxon>Osteoglossomorpha</taxon>
        <taxon>Osteoglossiformes</taxon>
        <taxon>Mormyridae</taxon>
        <taxon>Paramormyrops</taxon>
    </lineage>
</organism>